<dbReference type="Pfam" id="PF06429">
    <property type="entry name" value="Flg_bbr_C"/>
    <property type="match status" value="1"/>
</dbReference>
<evidence type="ECO:0000256" key="5">
    <source>
        <dbReference type="ARBA" id="ARBA00022525"/>
    </source>
</evidence>
<evidence type="ECO:0000256" key="7">
    <source>
        <dbReference type="RuleBase" id="RU362065"/>
    </source>
</evidence>
<feature type="domain" description="Flagellar basal-body/hook protein C-terminal" evidence="9">
    <location>
        <begin position="538"/>
        <end position="579"/>
    </location>
</feature>
<dbReference type="InterPro" id="IPR001444">
    <property type="entry name" value="Flag_bb_rod_N"/>
</dbReference>
<evidence type="ECO:0000259" key="8">
    <source>
        <dbReference type="Pfam" id="PF00460"/>
    </source>
</evidence>
<dbReference type="InterPro" id="IPR002371">
    <property type="entry name" value="FlgK"/>
</dbReference>
<dbReference type="Pfam" id="PF00460">
    <property type="entry name" value="Flg_bb_rod"/>
    <property type="match status" value="1"/>
</dbReference>
<dbReference type="InterPro" id="IPR010930">
    <property type="entry name" value="Flg_bb/hook_C_dom"/>
</dbReference>
<reference evidence="11" key="1">
    <citation type="submission" date="2020-11" db="EMBL/GenBank/DDBJ databases">
        <authorList>
            <person name="Thieme N."/>
            <person name="Liebl W."/>
            <person name="Zverlov V."/>
        </authorList>
    </citation>
    <scope>NUCLEOTIDE SEQUENCE</scope>
    <source>
        <strain evidence="11">NT08</strain>
    </source>
</reference>
<dbReference type="Proteomes" id="UP000631418">
    <property type="component" value="Unassembled WGS sequence"/>
</dbReference>
<comment type="subcellular location">
    <subcellularLocation>
        <location evidence="1 7">Bacterial flagellum</location>
    </subcellularLocation>
    <subcellularLocation>
        <location evidence="2 7">Secreted</location>
    </subcellularLocation>
</comment>
<keyword evidence="11" id="KW-0282">Flagellum</keyword>
<dbReference type="GO" id="GO:0009424">
    <property type="term" value="C:bacterial-type flagellum hook"/>
    <property type="evidence" value="ECO:0007669"/>
    <property type="project" value="UniProtKB-UniRule"/>
</dbReference>
<organism evidence="11 12">
    <name type="scientific">Clostridium beijerinckii</name>
    <name type="common">Clostridium MP</name>
    <dbReference type="NCBI Taxonomy" id="1520"/>
    <lineage>
        <taxon>Bacteria</taxon>
        <taxon>Bacillati</taxon>
        <taxon>Bacillota</taxon>
        <taxon>Clostridia</taxon>
        <taxon>Eubacteriales</taxon>
        <taxon>Clostridiaceae</taxon>
        <taxon>Clostridium</taxon>
    </lineage>
</organism>
<evidence type="ECO:0000256" key="2">
    <source>
        <dbReference type="ARBA" id="ARBA00004613"/>
    </source>
</evidence>
<keyword evidence="5 7" id="KW-0964">Secreted</keyword>
<dbReference type="InterPro" id="IPR053927">
    <property type="entry name" value="FlgK_helical"/>
</dbReference>
<feature type="domain" description="Flagellar hook-associated protein FlgK helical" evidence="10">
    <location>
        <begin position="102"/>
        <end position="281"/>
    </location>
</feature>
<gene>
    <name evidence="7 11" type="primary">flgK</name>
    <name evidence="11" type="ORF">IS491_09775</name>
</gene>
<dbReference type="RefSeq" id="WP_012060455.1">
    <property type="nucleotide sequence ID" value="NZ_CP073279.1"/>
</dbReference>
<feature type="domain" description="Flagellar basal body rod protein N-terminal" evidence="8">
    <location>
        <begin position="10"/>
        <end position="37"/>
    </location>
</feature>
<evidence type="ECO:0000259" key="9">
    <source>
        <dbReference type="Pfam" id="PF06429"/>
    </source>
</evidence>
<dbReference type="GO" id="GO:0005576">
    <property type="term" value="C:extracellular region"/>
    <property type="evidence" value="ECO:0007669"/>
    <property type="project" value="UniProtKB-SubCell"/>
</dbReference>
<keyword evidence="11" id="KW-0969">Cilium</keyword>
<keyword evidence="11" id="KW-0966">Cell projection</keyword>
<dbReference type="GO" id="GO:0044780">
    <property type="term" value="P:bacterial-type flagellum assembly"/>
    <property type="evidence" value="ECO:0007669"/>
    <property type="project" value="InterPro"/>
</dbReference>
<evidence type="ECO:0000256" key="6">
    <source>
        <dbReference type="ARBA" id="ARBA00023143"/>
    </source>
</evidence>
<dbReference type="SUPFAM" id="SSF64518">
    <property type="entry name" value="Phase 1 flagellin"/>
    <property type="match status" value="1"/>
</dbReference>
<evidence type="ECO:0000256" key="1">
    <source>
        <dbReference type="ARBA" id="ARBA00004365"/>
    </source>
</evidence>
<name>A0AAE2UXW8_CLOBE</name>
<accession>A0AAE2UXW8</accession>
<dbReference type="NCBIfam" id="TIGR02492">
    <property type="entry name" value="flgK_ends"/>
    <property type="match status" value="1"/>
</dbReference>
<evidence type="ECO:0000256" key="4">
    <source>
        <dbReference type="ARBA" id="ARBA00016244"/>
    </source>
</evidence>
<evidence type="ECO:0000313" key="12">
    <source>
        <dbReference type="Proteomes" id="UP000631418"/>
    </source>
</evidence>
<dbReference type="OMA" id="MIQFQHA"/>
<dbReference type="EMBL" id="JADOEF010000001">
    <property type="protein sequence ID" value="MBF7808945.1"/>
    <property type="molecule type" value="Genomic_DNA"/>
</dbReference>
<keyword evidence="6 7" id="KW-0975">Bacterial flagellum</keyword>
<dbReference type="PANTHER" id="PTHR30033">
    <property type="entry name" value="FLAGELLAR HOOK-ASSOCIATED PROTEIN 1"/>
    <property type="match status" value="1"/>
</dbReference>
<dbReference type="PRINTS" id="PR01005">
    <property type="entry name" value="FLGHOOKAP1"/>
</dbReference>
<evidence type="ECO:0000313" key="11">
    <source>
        <dbReference type="EMBL" id="MBF7808945.1"/>
    </source>
</evidence>
<comment type="similarity">
    <text evidence="3 7">Belongs to the flagella basal body rod proteins family.</text>
</comment>
<dbReference type="GO" id="GO:0005198">
    <property type="term" value="F:structural molecule activity"/>
    <property type="evidence" value="ECO:0007669"/>
    <property type="project" value="UniProtKB-UniRule"/>
</dbReference>
<dbReference type="PANTHER" id="PTHR30033:SF1">
    <property type="entry name" value="FLAGELLAR HOOK-ASSOCIATED PROTEIN 1"/>
    <property type="match status" value="1"/>
</dbReference>
<protein>
    <recommendedName>
        <fullName evidence="4 7">Flagellar hook-associated protein 1</fullName>
        <shortName evidence="7">HAP1</shortName>
    </recommendedName>
</protein>
<sequence>MSGLFDTFTIAKRGLNVQQGNINTTSHNISNASTTGYSRQRAVVQTTRPFGGTSRFDSCSAGQVGTGAEITTIQRIRDVFKDYQVRTQKSDNGKLETKNSYLTQVEDILNETSDTGIQQALSDFYKGFQSLSLDPTKSSNRTVALQQAQTLASALNNRYTQLDTKKSDAQGTMQTDVTDINSILDQIKDLNQQIAGVSAIGMTPNDLMDKRDNLLDDLSTKFGITTKRENYEAMDVSSSELSSPTIGMLVDGNDLTGKNCNRFSYVESATLDTSGNLTVTYSVLGDKKNIKTLTISGADEALKNEVLEKRILIADKSGIVTPAPTDKASIEKSLFKVEKGEIGGKQAVQKDIQTCMDQLDKFAAGLAYAVNAIQTGSTDAASSNSNLKYNDPIFVTSASNGTGAATDIGINAKNITVNSVLNTDPSKLNCGETSTDVSGDKAGTRALAIASIKEIKMDLDKIDVTSNSTRKDFFTNTATTGSQLTLDASALKLNSSSSGATLDNYYKSVISNLATVTKGVTSDLSISEKQLETYENDRLSESGVSIDEETTNLIQFQHAYQANAKVISTVDELLDVVINGLKK</sequence>
<evidence type="ECO:0000256" key="3">
    <source>
        <dbReference type="ARBA" id="ARBA00009677"/>
    </source>
</evidence>
<proteinExistence type="inferred from homology"/>
<dbReference type="Pfam" id="PF22638">
    <property type="entry name" value="FlgK_D1"/>
    <property type="match status" value="1"/>
</dbReference>
<comment type="caution">
    <text evidence="11">The sequence shown here is derived from an EMBL/GenBank/DDBJ whole genome shotgun (WGS) entry which is preliminary data.</text>
</comment>
<dbReference type="AlphaFoldDB" id="A0AAE2UXW8"/>
<evidence type="ECO:0000259" key="10">
    <source>
        <dbReference type="Pfam" id="PF22638"/>
    </source>
</evidence>